<name>A0A6C0LUK9_9ZZZZ</name>
<protein>
    <submittedName>
        <fullName evidence="1">Uncharacterized protein</fullName>
    </submittedName>
</protein>
<sequence>MPRFAEDFHGEKHGHGCPTSCEWKQIEEEKVCCDNCRHESHGSIETKFDRKQHLRCCQKTTPCEPESCCPEKCGCEDDKFDNDFERKDKNRVIEGRDGRDGSYAFEKKDGDRIFEGRGGAYTFERRDRNHTFIKKDGDHVFERNREFRKNGCCDNRRREREFPVRRGLPGAPTRRLTRSLGYQNIGPGYGGYGDWAGYDYDGWY</sequence>
<organism evidence="1">
    <name type="scientific">viral metagenome</name>
    <dbReference type="NCBI Taxonomy" id="1070528"/>
    <lineage>
        <taxon>unclassified sequences</taxon>
        <taxon>metagenomes</taxon>
        <taxon>organismal metagenomes</taxon>
    </lineage>
</organism>
<evidence type="ECO:0000313" key="1">
    <source>
        <dbReference type="EMBL" id="QHU33254.1"/>
    </source>
</evidence>
<accession>A0A6C0LUK9</accession>
<proteinExistence type="predicted"/>
<reference evidence="1" key="1">
    <citation type="journal article" date="2020" name="Nature">
        <title>Giant virus diversity and host interactions through global metagenomics.</title>
        <authorList>
            <person name="Schulz F."/>
            <person name="Roux S."/>
            <person name="Paez-Espino D."/>
            <person name="Jungbluth S."/>
            <person name="Walsh D.A."/>
            <person name="Denef V.J."/>
            <person name="McMahon K.D."/>
            <person name="Konstantinidis K.T."/>
            <person name="Eloe-Fadrosh E.A."/>
            <person name="Kyrpides N.C."/>
            <person name="Woyke T."/>
        </authorList>
    </citation>
    <scope>NUCLEOTIDE SEQUENCE</scope>
    <source>
        <strain evidence="1">GVMAG-S-1014582-52</strain>
    </source>
</reference>
<dbReference type="AlphaFoldDB" id="A0A6C0LUK9"/>
<dbReference type="EMBL" id="MN740556">
    <property type="protein sequence ID" value="QHU33254.1"/>
    <property type="molecule type" value="Genomic_DNA"/>
</dbReference>